<dbReference type="InterPro" id="IPR003016">
    <property type="entry name" value="2-oxoA_DH_lipoyl-BS"/>
</dbReference>
<dbReference type="InterPro" id="IPR002930">
    <property type="entry name" value="GCV_H"/>
</dbReference>
<dbReference type="GO" id="GO:0009249">
    <property type="term" value="P:protein lipoylation"/>
    <property type="evidence" value="ECO:0007669"/>
    <property type="project" value="TreeGrafter"/>
</dbReference>
<evidence type="ECO:0000313" key="6">
    <source>
        <dbReference type="EMBL" id="HIS91664.1"/>
    </source>
</evidence>
<dbReference type="NCBIfam" id="TIGR00527">
    <property type="entry name" value="gcvH"/>
    <property type="match status" value="1"/>
</dbReference>
<evidence type="ECO:0000259" key="5">
    <source>
        <dbReference type="PROSITE" id="PS50968"/>
    </source>
</evidence>
<comment type="function">
    <text evidence="3">The glycine cleavage system catalyzes the degradation of glycine. The H protein shuttles the methylamine group of glycine from the P protein to the T protein.</text>
</comment>
<evidence type="ECO:0000256" key="4">
    <source>
        <dbReference type="PIRSR" id="PIRSR617453-50"/>
    </source>
</evidence>
<evidence type="ECO:0000256" key="3">
    <source>
        <dbReference type="HAMAP-Rule" id="MF_00272"/>
    </source>
</evidence>
<comment type="similarity">
    <text evidence="1 3">Belongs to the GcvH family.</text>
</comment>
<keyword evidence="2 3" id="KW-0450">Lipoyl</keyword>
<dbReference type="AlphaFoldDB" id="A0A9D1K4Q6"/>
<proteinExistence type="inferred from homology"/>
<comment type="cofactor">
    <cofactor evidence="3">
        <name>(R)-lipoate</name>
        <dbReference type="ChEBI" id="CHEBI:83088"/>
    </cofactor>
    <text evidence="3">Binds 1 lipoyl cofactor covalently.</text>
</comment>
<dbReference type="InterPro" id="IPR011053">
    <property type="entry name" value="Single_hybrid_motif"/>
</dbReference>
<dbReference type="Pfam" id="PF01597">
    <property type="entry name" value="GCV_H"/>
    <property type="match status" value="1"/>
</dbReference>
<dbReference type="PANTHER" id="PTHR11715">
    <property type="entry name" value="GLYCINE CLEAVAGE SYSTEM H PROTEIN"/>
    <property type="match status" value="1"/>
</dbReference>
<evidence type="ECO:0000256" key="1">
    <source>
        <dbReference type="ARBA" id="ARBA00009249"/>
    </source>
</evidence>
<feature type="domain" description="Lipoyl-binding" evidence="5">
    <location>
        <begin position="21"/>
        <end position="102"/>
    </location>
</feature>
<dbReference type="PROSITE" id="PS00189">
    <property type="entry name" value="LIPOYL"/>
    <property type="match status" value="1"/>
</dbReference>
<dbReference type="SUPFAM" id="SSF51230">
    <property type="entry name" value="Single hybrid motif"/>
    <property type="match status" value="1"/>
</dbReference>
<organism evidence="6 7">
    <name type="scientific">Candidatus Alectryocaccomicrobium excrementavium</name>
    <dbReference type="NCBI Taxonomy" id="2840668"/>
    <lineage>
        <taxon>Bacteria</taxon>
        <taxon>Bacillati</taxon>
        <taxon>Bacillota</taxon>
        <taxon>Clostridia</taxon>
        <taxon>Candidatus Alectryocaccomicrobium</taxon>
    </lineage>
</organism>
<evidence type="ECO:0000313" key="7">
    <source>
        <dbReference type="Proteomes" id="UP000824140"/>
    </source>
</evidence>
<dbReference type="GO" id="GO:0005737">
    <property type="term" value="C:cytoplasm"/>
    <property type="evidence" value="ECO:0007669"/>
    <property type="project" value="TreeGrafter"/>
</dbReference>
<dbReference type="GO" id="GO:0005960">
    <property type="term" value="C:glycine cleavage complex"/>
    <property type="evidence" value="ECO:0007669"/>
    <property type="project" value="InterPro"/>
</dbReference>
<dbReference type="PROSITE" id="PS50968">
    <property type="entry name" value="BIOTINYL_LIPOYL"/>
    <property type="match status" value="1"/>
</dbReference>
<dbReference type="HAMAP" id="MF_00272">
    <property type="entry name" value="GcvH"/>
    <property type="match status" value="1"/>
</dbReference>
<dbReference type="CDD" id="cd06848">
    <property type="entry name" value="GCS_H"/>
    <property type="match status" value="1"/>
</dbReference>
<dbReference type="InterPro" id="IPR017453">
    <property type="entry name" value="GCV_H_sub"/>
</dbReference>
<dbReference type="InterPro" id="IPR000089">
    <property type="entry name" value="Biotin_lipoyl"/>
</dbReference>
<dbReference type="Proteomes" id="UP000824140">
    <property type="component" value="Unassembled WGS sequence"/>
</dbReference>
<gene>
    <name evidence="3 6" type="primary">gcvH</name>
    <name evidence="6" type="ORF">IAA84_01460</name>
</gene>
<protein>
    <recommendedName>
        <fullName evidence="3">Glycine cleavage system H protein</fullName>
    </recommendedName>
</protein>
<sequence length="126" mass="13587">MVQAGLFYSKDHEWVRIEEGRAFVGISDYAQNALGDVVYVELPEVGAHLEPGAQAGVLESVKAVSEVYSPVGGEVCEVNGALEDAPELVNEAPYENYIFVLEAASFDTAHLMDAAAYEAYLGTLEE</sequence>
<dbReference type="InterPro" id="IPR033753">
    <property type="entry name" value="GCV_H/Fam206"/>
</dbReference>
<comment type="subunit">
    <text evidence="3">The glycine cleavage system is composed of four proteins: P, T, L and H.</text>
</comment>
<accession>A0A9D1K4Q6</accession>
<dbReference type="EMBL" id="DVJN01000028">
    <property type="protein sequence ID" value="HIS91664.1"/>
    <property type="molecule type" value="Genomic_DNA"/>
</dbReference>
<name>A0A9D1K4Q6_9FIRM</name>
<reference evidence="6" key="1">
    <citation type="submission" date="2020-10" db="EMBL/GenBank/DDBJ databases">
        <authorList>
            <person name="Gilroy R."/>
        </authorList>
    </citation>
    <scope>NUCLEOTIDE SEQUENCE</scope>
    <source>
        <strain evidence="6">13766</strain>
    </source>
</reference>
<feature type="modified residue" description="N6-lipoyllysine" evidence="3 4">
    <location>
        <position position="62"/>
    </location>
</feature>
<dbReference type="NCBIfam" id="NF002270">
    <property type="entry name" value="PRK01202.1"/>
    <property type="match status" value="1"/>
</dbReference>
<comment type="caution">
    <text evidence="6">The sequence shown here is derived from an EMBL/GenBank/DDBJ whole genome shotgun (WGS) entry which is preliminary data.</text>
</comment>
<dbReference type="Gene3D" id="2.40.50.100">
    <property type="match status" value="1"/>
</dbReference>
<dbReference type="GO" id="GO:0019464">
    <property type="term" value="P:glycine decarboxylation via glycine cleavage system"/>
    <property type="evidence" value="ECO:0007669"/>
    <property type="project" value="UniProtKB-UniRule"/>
</dbReference>
<reference evidence="6" key="2">
    <citation type="journal article" date="2021" name="PeerJ">
        <title>Extensive microbial diversity within the chicken gut microbiome revealed by metagenomics and culture.</title>
        <authorList>
            <person name="Gilroy R."/>
            <person name="Ravi A."/>
            <person name="Getino M."/>
            <person name="Pursley I."/>
            <person name="Horton D.L."/>
            <person name="Alikhan N.F."/>
            <person name="Baker D."/>
            <person name="Gharbi K."/>
            <person name="Hall N."/>
            <person name="Watson M."/>
            <person name="Adriaenssens E.M."/>
            <person name="Foster-Nyarko E."/>
            <person name="Jarju S."/>
            <person name="Secka A."/>
            <person name="Antonio M."/>
            <person name="Oren A."/>
            <person name="Chaudhuri R.R."/>
            <person name="La Ragione R."/>
            <person name="Hildebrand F."/>
            <person name="Pallen M.J."/>
        </authorList>
    </citation>
    <scope>NUCLEOTIDE SEQUENCE</scope>
    <source>
        <strain evidence="6">13766</strain>
    </source>
</reference>
<dbReference type="PANTHER" id="PTHR11715:SF3">
    <property type="entry name" value="GLYCINE CLEAVAGE SYSTEM H PROTEIN-RELATED"/>
    <property type="match status" value="1"/>
</dbReference>
<evidence type="ECO:0000256" key="2">
    <source>
        <dbReference type="ARBA" id="ARBA00022823"/>
    </source>
</evidence>